<proteinExistence type="predicted"/>
<dbReference type="Proteomes" id="UP000006727">
    <property type="component" value="Chromosome 3"/>
</dbReference>
<dbReference type="Gramene" id="Pp3c3_35251V3.1">
    <property type="protein sequence ID" value="PAC:32941188.CDS.1"/>
    <property type="gene ID" value="Pp3c3_35251"/>
</dbReference>
<dbReference type="AlphaFoldDB" id="A0A2K1KXA3"/>
<reference evidence="3" key="3">
    <citation type="submission" date="2020-12" db="UniProtKB">
        <authorList>
            <consortium name="EnsemblPlants"/>
        </authorList>
    </citation>
    <scope>IDENTIFICATION</scope>
</reference>
<gene>
    <name evidence="2" type="ORF">PHYPA_005403</name>
</gene>
<evidence type="ECO:0000256" key="1">
    <source>
        <dbReference type="SAM" id="SignalP"/>
    </source>
</evidence>
<organism evidence="2">
    <name type="scientific">Physcomitrium patens</name>
    <name type="common">Spreading-leaved earth moss</name>
    <name type="synonym">Physcomitrella patens</name>
    <dbReference type="NCBI Taxonomy" id="3218"/>
    <lineage>
        <taxon>Eukaryota</taxon>
        <taxon>Viridiplantae</taxon>
        <taxon>Streptophyta</taxon>
        <taxon>Embryophyta</taxon>
        <taxon>Bryophyta</taxon>
        <taxon>Bryophytina</taxon>
        <taxon>Bryopsida</taxon>
        <taxon>Funariidae</taxon>
        <taxon>Funariales</taxon>
        <taxon>Funariaceae</taxon>
        <taxon>Physcomitrium</taxon>
    </lineage>
</organism>
<evidence type="ECO:0000313" key="3">
    <source>
        <dbReference type="EnsemblPlants" id="PAC:32941188.CDS.1"/>
    </source>
</evidence>
<feature type="signal peptide" evidence="1">
    <location>
        <begin position="1"/>
        <end position="16"/>
    </location>
</feature>
<evidence type="ECO:0000313" key="2">
    <source>
        <dbReference type="EMBL" id="PNR58408.1"/>
    </source>
</evidence>
<dbReference type="InParanoid" id="A0A2K1KXA3"/>
<dbReference type="EMBL" id="ABEU02000003">
    <property type="protein sequence ID" value="PNR58408.1"/>
    <property type="molecule type" value="Genomic_DNA"/>
</dbReference>
<reference evidence="2 4" key="1">
    <citation type="journal article" date="2008" name="Science">
        <title>The Physcomitrella genome reveals evolutionary insights into the conquest of land by plants.</title>
        <authorList>
            <person name="Rensing S."/>
            <person name="Lang D."/>
            <person name="Zimmer A."/>
            <person name="Terry A."/>
            <person name="Salamov A."/>
            <person name="Shapiro H."/>
            <person name="Nishiyama T."/>
            <person name="Perroud P.-F."/>
            <person name="Lindquist E."/>
            <person name="Kamisugi Y."/>
            <person name="Tanahashi T."/>
            <person name="Sakakibara K."/>
            <person name="Fujita T."/>
            <person name="Oishi K."/>
            <person name="Shin-I T."/>
            <person name="Kuroki Y."/>
            <person name="Toyoda A."/>
            <person name="Suzuki Y."/>
            <person name="Hashimoto A."/>
            <person name="Yamaguchi K."/>
            <person name="Sugano A."/>
            <person name="Kohara Y."/>
            <person name="Fujiyama A."/>
            <person name="Anterola A."/>
            <person name="Aoki S."/>
            <person name="Ashton N."/>
            <person name="Barbazuk W.B."/>
            <person name="Barker E."/>
            <person name="Bennetzen J."/>
            <person name="Bezanilla M."/>
            <person name="Blankenship R."/>
            <person name="Cho S.H."/>
            <person name="Dutcher S."/>
            <person name="Estelle M."/>
            <person name="Fawcett J.A."/>
            <person name="Gundlach H."/>
            <person name="Hanada K."/>
            <person name="Heyl A."/>
            <person name="Hicks K.A."/>
            <person name="Hugh J."/>
            <person name="Lohr M."/>
            <person name="Mayer K."/>
            <person name="Melkozernov A."/>
            <person name="Murata T."/>
            <person name="Nelson D."/>
            <person name="Pils B."/>
            <person name="Prigge M."/>
            <person name="Reiss B."/>
            <person name="Renner T."/>
            <person name="Rombauts S."/>
            <person name="Rushton P."/>
            <person name="Sanderfoot A."/>
            <person name="Schween G."/>
            <person name="Shiu S.-H."/>
            <person name="Stueber K."/>
            <person name="Theodoulou F.L."/>
            <person name="Tu H."/>
            <person name="Van de Peer Y."/>
            <person name="Verrier P.J."/>
            <person name="Waters E."/>
            <person name="Wood A."/>
            <person name="Yang L."/>
            <person name="Cove D."/>
            <person name="Cuming A."/>
            <person name="Hasebe M."/>
            <person name="Lucas S."/>
            <person name="Mishler D.B."/>
            <person name="Reski R."/>
            <person name="Grigoriev I."/>
            <person name="Quatrano R.S."/>
            <person name="Boore J.L."/>
        </authorList>
    </citation>
    <scope>NUCLEOTIDE SEQUENCE [LARGE SCALE GENOMIC DNA]</scope>
    <source>
        <strain evidence="3 4">cv. Gransden 2004</strain>
    </source>
</reference>
<keyword evidence="1" id="KW-0732">Signal</keyword>
<evidence type="ECO:0008006" key="5">
    <source>
        <dbReference type="Google" id="ProtNLM"/>
    </source>
</evidence>
<evidence type="ECO:0000313" key="4">
    <source>
        <dbReference type="Proteomes" id="UP000006727"/>
    </source>
</evidence>
<accession>A0A2K1KXA3</accession>
<feature type="chain" id="PRO_5036043119" description="Secreted protein" evidence="1">
    <location>
        <begin position="17"/>
        <end position="76"/>
    </location>
</feature>
<name>A0A2K1KXA3_PHYPA</name>
<keyword evidence="4" id="KW-1185">Reference proteome</keyword>
<protein>
    <recommendedName>
        <fullName evidence="5">Secreted protein</fullName>
    </recommendedName>
</protein>
<dbReference type="EnsemblPlants" id="Pp3c3_35251V3.1">
    <property type="protein sequence ID" value="PAC:32941188.CDS.1"/>
    <property type="gene ID" value="Pp3c3_35251"/>
</dbReference>
<sequence>MVVVLLLLLQCKPGAALCRVQRLAWLVNPAESVASASFPSTRILAGLDGVIIPSFACQALSCRVCAQELLRLSASE</sequence>
<reference evidence="2 4" key="2">
    <citation type="journal article" date="2018" name="Plant J.">
        <title>The Physcomitrella patens chromosome-scale assembly reveals moss genome structure and evolution.</title>
        <authorList>
            <person name="Lang D."/>
            <person name="Ullrich K.K."/>
            <person name="Murat F."/>
            <person name="Fuchs J."/>
            <person name="Jenkins J."/>
            <person name="Haas F.B."/>
            <person name="Piednoel M."/>
            <person name="Gundlach H."/>
            <person name="Van Bel M."/>
            <person name="Meyberg R."/>
            <person name="Vives C."/>
            <person name="Morata J."/>
            <person name="Symeonidi A."/>
            <person name="Hiss M."/>
            <person name="Muchero W."/>
            <person name="Kamisugi Y."/>
            <person name="Saleh O."/>
            <person name="Blanc G."/>
            <person name="Decker E.L."/>
            <person name="van Gessel N."/>
            <person name="Grimwood J."/>
            <person name="Hayes R.D."/>
            <person name="Graham S.W."/>
            <person name="Gunter L.E."/>
            <person name="McDaniel S.F."/>
            <person name="Hoernstein S.N.W."/>
            <person name="Larsson A."/>
            <person name="Li F.W."/>
            <person name="Perroud P.F."/>
            <person name="Phillips J."/>
            <person name="Ranjan P."/>
            <person name="Rokshar D.S."/>
            <person name="Rothfels C.J."/>
            <person name="Schneider L."/>
            <person name="Shu S."/>
            <person name="Stevenson D.W."/>
            <person name="Thummler F."/>
            <person name="Tillich M."/>
            <person name="Villarreal Aguilar J.C."/>
            <person name="Widiez T."/>
            <person name="Wong G.K."/>
            <person name="Wymore A."/>
            <person name="Zhang Y."/>
            <person name="Zimmer A.D."/>
            <person name="Quatrano R.S."/>
            <person name="Mayer K.F.X."/>
            <person name="Goodstein D."/>
            <person name="Casacuberta J.M."/>
            <person name="Vandepoele K."/>
            <person name="Reski R."/>
            <person name="Cuming A.C."/>
            <person name="Tuskan G.A."/>
            <person name="Maumus F."/>
            <person name="Salse J."/>
            <person name="Schmutz J."/>
            <person name="Rensing S.A."/>
        </authorList>
    </citation>
    <scope>NUCLEOTIDE SEQUENCE [LARGE SCALE GENOMIC DNA]</scope>
    <source>
        <strain evidence="3 4">cv. Gransden 2004</strain>
    </source>
</reference>